<dbReference type="OrthoDB" id="9811423at2"/>
<organism evidence="2 3">
    <name type="scientific">Oceanibacterium hippocampi</name>
    <dbReference type="NCBI Taxonomy" id="745714"/>
    <lineage>
        <taxon>Bacteria</taxon>
        <taxon>Pseudomonadati</taxon>
        <taxon>Pseudomonadota</taxon>
        <taxon>Alphaproteobacteria</taxon>
        <taxon>Sneathiellales</taxon>
        <taxon>Sneathiellaceae</taxon>
        <taxon>Oceanibacterium</taxon>
    </lineage>
</organism>
<protein>
    <recommendedName>
        <fullName evidence="4">Fe-S protein</fullName>
    </recommendedName>
</protein>
<dbReference type="Pfam" id="PF06945">
    <property type="entry name" value="DUF1289"/>
    <property type="match status" value="1"/>
</dbReference>
<keyword evidence="3" id="KW-1185">Reference proteome</keyword>
<dbReference type="PANTHER" id="PTHR35175">
    <property type="entry name" value="DUF1289 DOMAIN-CONTAINING PROTEIN"/>
    <property type="match status" value="1"/>
</dbReference>
<dbReference type="PANTHER" id="PTHR35175:SF2">
    <property type="entry name" value="DUF1289 DOMAIN-CONTAINING PROTEIN"/>
    <property type="match status" value="1"/>
</dbReference>
<sequence>MSQIDIPSPCVGICILESDTGLCRGCWRSGAEIADWPGMPNEARMALLAVLRARRGGRARPRKRPARARFAGTPEANEGG</sequence>
<gene>
    <name evidence="2" type="ORF">OCH7691_04222</name>
</gene>
<dbReference type="EMBL" id="FWFR01000005">
    <property type="protein sequence ID" value="SLN76885.1"/>
    <property type="molecule type" value="Genomic_DNA"/>
</dbReference>
<dbReference type="InterPro" id="IPR010710">
    <property type="entry name" value="DUF1289"/>
</dbReference>
<dbReference type="RefSeq" id="WP_085885558.1">
    <property type="nucleotide sequence ID" value="NZ_FWFR01000005.1"/>
</dbReference>
<dbReference type="InParanoid" id="A0A1Y5TYD0"/>
<evidence type="ECO:0000313" key="3">
    <source>
        <dbReference type="Proteomes" id="UP000193200"/>
    </source>
</evidence>
<dbReference type="Proteomes" id="UP000193200">
    <property type="component" value="Unassembled WGS sequence"/>
</dbReference>
<feature type="compositionally biased region" description="Basic residues" evidence="1">
    <location>
        <begin position="58"/>
        <end position="67"/>
    </location>
</feature>
<evidence type="ECO:0000313" key="2">
    <source>
        <dbReference type="EMBL" id="SLN76885.1"/>
    </source>
</evidence>
<dbReference type="AlphaFoldDB" id="A0A1Y5TYD0"/>
<proteinExistence type="predicted"/>
<evidence type="ECO:0008006" key="4">
    <source>
        <dbReference type="Google" id="ProtNLM"/>
    </source>
</evidence>
<name>A0A1Y5TYD0_9PROT</name>
<accession>A0A1Y5TYD0</accession>
<feature type="region of interest" description="Disordered" evidence="1">
    <location>
        <begin position="58"/>
        <end position="80"/>
    </location>
</feature>
<reference evidence="2 3" key="1">
    <citation type="submission" date="2017-03" db="EMBL/GenBank/DDBJ databases">
        <authorList>
            <person name="Afonso C.L."/>
            <person name="Miller P.J."/>
            <person name="Scott M.A."/>
            <person name="Spackman E."/>
            <person name="Goraichik I."/>
            <person name="Dimitrov K.M."/>
            <person name="Suarez D.L."/>
            <person name="Swayne D.E."/>
        </authorList>
    </citation>
    <scope>NUCLEOTIDE SEQUENCE [LARGE SCALE GENOMIC DNA]</scope>
    <source>
        <strain evidence="2 3">CECT 7691</strain>
    </source>
</reference>
<evidence type="ECO:0000256" key="1">
    <source>
        <dbReference type="SAM" id="MobiDB-lite"/>
    </source>
</evidence>